<dbReference type="RefSeq" id="WP_139071216.1">
    <property type="nucleotide sequence ID" value="NZ_CP040899.1"/>
</dbReference>
<name>A0ABX5VNZ1_9MICO</name>
<evidence type="ECO:0000256" key="3">
    <source>
        <dbReference type="ARBA" id="ARBA00022692"/>
    </source>
</evidence>
<dbReference type="PANTHER" id="PTHR30250">
    <property type="entry name" value="PST FAMILY PREDICTED COLANIC ACID TRANSPORTER"/>
    <property type="match status" value="1"/>
</dbReference>
<feature type="transmembrane region" description="Helical" evidence="6">
    <location>
        <begin position="108"/>
        <end position="127"/>
    </location>
</feature>
<evidence type="ECO:0008006" key="9">
    <source>
        <dbReference type="Google" id="ProtNLM"/>
    </source>
</evidence>
<evidence type="ECO:0000256" key="5">
    <source>
        <dbReference type="ARBA" id="ARBA00023136"/>
    </source>
</evidence>
<accession>A0ABX5VNZ1</accession>
<evidence type="ECO:0000256" key="6">
    <source>
        <dbReference type="SAM" id="Phobius"/>
    </source>
</evidence>
<protein>
    <recommendedName>
        <fullName evidence="9">Oligosaccharide flippase family protein</fullName>
    </recommendedName>
</protein>
<reference evidence="7 8" key="1">
    <citation type="submission" date="2019-05" db="EMBL/GenBank/DDBJ databases">
        <title>Georgenia *** sp. nov., and Georgenia *** sp. nov., isolated from the intestinal contents of plateau pika (Ochotona curzoniae) in the Qinghai-Tibet plateau of China.</title>
        <authorList>
            <person name="Tian Z."/>
        </authorList>
    </citation>
    <scope>NUCLEOTIDE SEQUENCE [LARGE SCALE GENOMIC DNA]</scope>
    <source>
        <strain evidence="7 8">Z294</strain>
    </source>
</reference>
<keyword evidence="8" id="KW-1185">Reference proteome</keyword>
<evidence type="ECO:0000256" key="1">
    <source>
        <dbReference type="ARBA" id="ARBA00004651"/>
    </source>
</evidence>
<feature type="transmembrane region" description="Helical" evidence="6">
    <location>
        <begin position="354"/>
        <end position="377"/>
    </location>
</feature>
<keyword evidence="4 6" id="KW-1133">Transmembrane helix</keyword>
<dbReference type="InterPro" id="IPR050833">
    <property type="entry name" value="Poly_Biosynth_Transport"/>
</dbReference>
<dbReference type="PANTHER" id="PTHR30250:SF26">
    <property type="entry name" value="PSMA PROTEIN"/>
    <property type="match status" value="1"/>
</dbReference>
<evidence type="ECO:0000313" key="8">
    <source>
        <dbReference type="Proteomes" id="UP000313948"/>
    </source>
</evidence>
<feature type="transmembrane region" description="Helical" evidence="6">
    <location>
        <begin position="288"/>
        <end position="310"/>
    </location>
</feature>
<dbReference type="EMBL" id="CP040899">
    <property type="protein sequence ID" value="QDB80177.1"/>
    <property type="molecule type" value="Genomic_DNA"/>
</dbReference>
<feature type="transmembrane region" description="Helical" evidence="6">
    <location>
        <begin position="48"/>
        <end position="68"/>
    </location>
</feature>
<proteinExistence type="predicted"/>
<evidence type="ECO:0000256" key="2">
    <source>
        <dbReference type="ARBA" id="ARBA00022475"/>
    </source>
</evidence>
<keyword evidence="5 6" id="KW-0472">Membrane</keyword>
<feature type="transmembrane region" description="Helical" evidence="6">
    <location>
        <begin position="139"/>
        <end position="159"/>
    </location>
</feature>
<feature type="transmembrane region" description="Helical" evidence="6">
    <location>
        <begin position="171"/>
        <end position="190"/>
    </location>
</feature>
<sequence>MRGKVRSTLARLPHRALGALAGQVTLALGSLVLSVVAARSLGADGFGTYALLFGAVVMATALSTGLVGDSLTVLDRTEPAVRAALTRAALVLVLVLAAAGFLATFHGLGVRTALVFTLALTAFVVADLGRRLLMATLRFWSLVLVDAAGLLAVLAVLGASRLTGPLTLDHVLGALAAGQVVAASLALVRLPAAERRPRLQGPADWRAVVGYGSWRAVQQFVRPTTLNLARSVVLVAAGTAAVGELEAARVVVAPAMLLVQGLGSYLFSTYAADRHLGPAALLARADRAAGVMLGGAVVVGAAAALLLPWLGPLVTADRFPVSLLATLGWAVYAASCAAVLPYGSLAAVQGRQQWVLLIRAADAAVGLALVVLVLRAADAGPDWTPWLLSVGSFVGGVLCRRLLLRPGRPAQARPVRVTS</sequence>
<feature type="transmembrane region" description="Helical" evidence="6">
    <location>
        <begin position="80"/>
        <end position="102"/>
    </location>
</feature>
<gene>
    <name evidence="7" type="ORF">FE251_12875</name>
</gene>
<evidence type="ECO:0000256" key="4">
    <source>
        <dbReference type="ARBA" id="ARBA00022989"/>
    </source>
</evidence>
<dbReference type="Proteomes" id="UP000313948">
    <property type="component" value="Chromosome"/>
</dbReference>
<keyword evidence="3 6" id="KW-0812">Transmembrane</keyword>
<feature type="transmembrane region" description="Helical" evidence="6">
    <location>
        <begin position="383"/>
        <end position="403"/>
    </location>
</feature>
<comment type="subcellular location">
    <subcellularLocation>
        <location evidence="1">Cell membrane</location>
        <topology evidence="1">Multi-pass membrane protein</topology>
    </subcellularLocation>
</comment>
<feature type="transmembrane region" description="Helical" evidence="6">
    <location>
        <begin position="322"/>
        <end position="342"/>
    </location>
</feature>
<organism evidence="7 8">
    <name type="scientific">Georgenia wutianyii</name>
    <dbReference type="NCBI Taxonomy" id="2585135"/>
    <lineage>
        <taxon>Bacteria</taxon>
        <taxon>Bacillati</taxon>
        <taxon>Actinomycetota</taxon>
        <taxon>Actinomycetes</taxon>
        <taxon>Micrococcales</taxon>
        <taxon>Bogoriellaceae</taxon>
        <taxon>Georgenia</taxon>
    </lineage>
</organism>
<keyword evidence="2" id="KW-1003">Cell membrane</keyword>
<evidence type="ECO:0000313" key="7">
    <source>
        <dbReference type="EMBL" id="QDB80177.1"/>
    </source>
</evidence>